<dbReference type="GO" id="GO:0005868">
    <property type="term" value="C:cytoplasmic dynein complex"/>
    <property type="evidence" value="ECO:0007669"/>
    <property type="project" value="TreeGrafter"/>
</dbReference>
<dbReference type="CDD" id="cd21451">
    <property type="entry name" value="DLC-like_TCTEX1D"/>
    <property type="match status" value="1"/>
</dbReference>
<dbReference type="GO" id="GO:0045505">
    <property type="term" value="F:dynein intermediate chain binding"/>
    <property type="evidence" value="ECO:0007669"/>
    <property type="project" value="TreeGrafter"/>
</dbReference>
<gene>
    <name evidence="3" type="primary">LOC111350377</name>
</gene>
<accession>A0A9J7DW42</accession>
<comment type="similarity">
    <text evidence="1">Belongs to the dynein light chain Tctex-type family.</text>
</comment>
<dbReference type="PANTHER" id="PTHR21255">
    <property type="entry name" value="T-COMPLEX-ASSOCIATED-TESTIS-EXPRESSED 1/ DYNEIN LIGHT CHAIN"/>
    <property type="match status" value="1"/>
</dbReference>
<dbReference type="GO" id="GO:0005737">
    <property type="term" value="C:cytoplasm"/>
    <property type="evidence" value="ECO:0007669"/>
    <property type="project" value="TreeGrafter"/>
</dbReference>
<dbReference type="Proteomes" id="UP000301870">
    <property type="component" value="Chromosome 1"/>
</dbReference>
<dbReference type="AlphaFoldDB" id="A0A9J7DW42"/>
<evidence type="ECO:0000313" key="3">
    <source>
        <dbReference type="RefSeq" id="XP_022817701.1"/>
    </source>
</evidence>
<dbReference type="GeneID" id="111350377"/>
<evidence type="ECO:0000256" key="1">
    <source>
        <dbReference type="ARBA" id="ARBA00005361"/>
    </source>
</evidence>
<dbReference type="OrthoDB" id="10248487at2759"/>
<evidence type="ECO:0000313" key="2">
    <source>
        <dbReference type="Proteomes" id="UP000301870"/>
    </source>
</evidence>
<proteinExistence type="inferred from homology"/>
<dbReference type="InterPro" id="IPR005334">
    <property type="entry name" value="Tctex-1-like"/>
</dbReference>
<protein>
    <submittedName>
        <fullName evidence="3">Tctex1 domain-containing protein 1-A-like isoform X1</fullName>
    </submittedName>
</protein>
<dbReference type="GO" id="GO:0007018">
    <property type="term" value="P:microtubule-based movement"/>
    <property type="evidence" value="ECO:0007669"/>
    <property type="project" value="TreeGrafter"/>
</dbReference>
<organism evidence="2 3">
    <name type="scientific">Spodoptera litura</name>
    <name type="common">Asian cotton leafworm</name>
    <dbReference type="NCBI Taxonomy" id="69820"/>
    <lineage>
        <taxon>Eukaryota</taxon>
        <taxon>Metazoa</taxon>
        <taxon>Ecdysozoa</taxon>
        <taxon>Arthropoda</taxon>
        <taxon>Hexapoda</taxon>
        <taxon>Insecta</taxon>
        <taxon>Pterygota</taxon>
        <taxon>Neoptera</taxon>
        <taxon>Endopterygota</taxon>
        <taxon>Lepidoptera</taxon>
        <taxon>Glossata</taxon>
        <taxon>Ditrysia</taxon>
        <taxon>Noctuoidea</taxon>
        <taxon>Noctuidae</taxon>
        <taxon>Amphipyrinae</taxon>
        <taxon>Spodoptera</taxon>
    </lineage>
</organism>
<dbReference type="PANTHER" id="PTHR21255:SF7">
    <property type="entry name" value="DYNEIN LIGHT CHAIN TCTEX-TYPE PROTEIN 2B"/>
    <property type="match status" value="1"/>
</dbReference>
<dbReference type="RefSeq" id="XP_022817701.1">
    <property type="nucleotide sequence ID" value="XM_022961933.1"/>
</dbReference>
<dbReference type="Gene3D" id="3.30.1140.40">
    <property type="entry name" value="Tctex-1"/>
    <property type="match status" value="1"/>
</dbReference>
<dbReference type="KEGG" id="sliu:111350377"/>
<sequence>MSRDYRKQSLGANSNTIGRRMSFRPSLRNKPVRIYQPTYRLDPKKRFDAEKIEKILKRVVDGELIEIEYSEKVVPDLCMNLAEMIRNAVKEENYDRYRIIVSVCIGQKRQQSVQIFHTFLWDHERDAFASYNYENPHIFANVVVYGVYLD</sequence>
<keyword evidence="2" id="KW-1185">Reference proteome</keyword>
<dbReference type="InterPro" id="IPR038586">
    <property type="entry name" value="Tctex-1-like_sf"/>
</dbReference>
<name>A0A9J7DW42_SPOLT</name>
<reference evidence="3" key="1">
    <citation type="submission" date="2025-08" db="UniProtKB">
        <authorList>
            <consortium name="RefSeq"/>
        </authorList>
    </citation>
    <scope>IDENTIFICATION</scope>
    <source>
        <strain evidence="3">Ishihara</strain>
        <tissue evidence="3">Whole body</tissue>
    </source>
</reference>
<dbReference type="Pfam" id="PF03645">
    <property type="entry name" value="Tctex-1"/>
    <property type="match status" value="1"/>
</dbReference>